<comment type="caution">
    <text evidence="8">The sequence shown here is derived from an EMBL/GenBank/DDBJ whole genome shotgun (WGS) entry which is preliminary data.</text>
</comment>
<dbReference type="Pfam" id="PF03088">
    <property type="entry name" value="Str_synth"/>
    <property type="match status" value="1"/>
</dbReference>
<evidence type="ECO:0000256" key="3">
    <source>
        <dbReference type="ARBA" id="ARBA00023180"/>
    </source>
</evidence>
<evidence type="ECO:0000313" key="8">
    <source>
        <dbReference type="EMBL" id="CAF4853991.1"/>
    </source>
</evidence>
<feature type="transmembrane region" description="Helical" evidence="5">
    <location>
        <begin position="50"/>
        <end position="70"/>
    </location>
</feature>
<comment type="similarity">
    <text evidence="1">Belongs to the strictosidine synthase family.</text>
</comment>
<keyword evidence="3" id="KW-0325">Glycoprotein</keyword>
<dbReference type="InterPro" id="IPR011042">
    <property type="entry name" value="6-blade_b-propeller_TolB-like"/>
</dbReference>
<dbReference type="SUPFAM" id="SSF63829">
    <property type="entry name" value="Calcium-dependent phosphotriesterase"/>
    <property type="match status" value="1"/>
</dbReference>
<sequence>MTESVRQRKKIDESNVQPLNDDEDDVKRRITIDRYDHENRNQSSITISQISLGIIAVLMIVLLIFIKFGLPHEDHMTKHFPASLPTMDGGPLLVNDFLSHSERIHVGEGPESIEPLNGLLYTGLKNGSIVELDPISKKTRIIYSSLSVDDHLLNCGQDNLEHVCGRPLGIRRFSDDELIIVQAYHGIFKLNVKTKKLTQLISGDDKRFGPRPLRFVNDVDVLDGRYLFFTDSDWLYPRKEFMTVLLRANPRGRLIRFDIATGKVRILDDQLSFPNGVQLSADKLSVLVCETTLARVVRHWIGGESKTIGKTEVFIDNLPGLPDNIRLTSTGNYWVAFAVVRHSDTISLFDYLRNWPRLRTILSFMPNVIKKVQTRLPQHGLVVELSKDTRHIVRSLHDAEGLVVSSTSQVTEYNGNWGIGLATRRVNLSKVPLGYDGEAWIMDQYGQVKHENKVLSQFRTNIEEGDVVGFAYDHDTFRIFVNGTEQEPSCRVTIRGTIFPIFYVDEGAILDIQFSTFYFPPPEGYDRILLEKSLI</sequence>
<feature type="domain" description="Strictosidine synthase conserved region" evidence="7">
    <location>
        <begin position="217"/>
        <end position="303"/>
    </location>
</feature>
<evidence type="ECO:0000256" key="2">
    <source>
        <dbReference type="ARBA" id="ARBA00022553"/>
    </source>
</evidence>
<dbReference type="InterPro" id="IPR013320">
    <property type="entry name" value="ConA-like_dom_sf"/>
</dbReference>
<evidence type="ECO:0000256" key="1">
    <source>
        <dbReference type="ARBA" id="ARBA00009191"/>
    </source>
</evidence>
<dbReference type="SUPFAM" id="SSF49899">
    <property type="entry name" value="Concanavalin A-like lectins/glucanases"/>
    <property type="match status" value="1"/>
</dbReference>
<keyword evidence="5" id="KW-0812">Transmembrane</keyword>
<dbReference type="GO" id="GO:0016787">
    <property type="term" value="F:hydrolase activity"/>
    <property type="evidence" value="ECO:0007669"/>
    <property type="project" value="TreeGrafter"/>
</dbReference>
<gene>
    <name evidence="8" type="ORF">QYT958_LOCUS27399</name>
</gene>
<dbReference type="EMBL" id="CAJOBR010006938">
    <property type="protein sequence ID" value="CAF4853991.1"/>
    <property type="molecule type" value="Genomic_DNA"/>
</dbReference>
<dbReference type="GO" id="GO:0012505">
    <property type="term" value="C:endomembrane system"/>
    <property type="evidence" value="ECO:0007669"/>
    <property type="project" value="TreeGrafter"/>
</dbReference>
<dbReference type="AlphaFoldDB" id="A0A821SF28"/>
<dbReference type="Gene3D" id="2.120.10.30">
    <property type="entry name" value="TolB, C-terminal domain"/>
    <property type="match status" value="1"/>
</dbReference>
<dbReference type="Pfam" id="PF00622">
    <property type="entry name" value="SPRY"/>
    <property type="match status" value="1"/>
</dbReference>
<proteinExistence type="inferred from homology"/>
<dbReference type="InterPro" id="IPR018119">
    <property type="entry name" value="Strictosidine_synth_cons-reg"/>
</dbReference>
<protein>
    <recommendedName>
        <fullName evidence="10">Adipocyte plasma membrane-associated protein</fullName>
    </recommendedName>
</protein>
<evidence type="ECO:0000256" key="5">
    <source>
        <dbReference type="SAM" id="Phobius"/>
    </source>
</evidence>
<name>A0A821SF28_9BILA</name>
<accession>A0A821SF28</accession>
<dbReference type="Pfam" id="PF20067">
    <property type="entry name" value="SSL_N"/>
    <property type="match status" value="1"/>
</dbReference>
<organism evidence="8 9">
    <name type="scientific">Rotaria socialis</name>
    <dbReference type="NCBI Taxonomy" id="392032"/>
    <lineage>
        <taxon>Eukaryota</taxon>
        <taxon>Metazoa</taxon>
        <taxon>Spiralia</taxon>
        <taxon>Gnathifera</taxon>
        <taxon>Rotifera</taxon>
        <taxon>Eurotatoria</taxon>
        <taxon>Bdelloidea</taxon>
        <taxon>Philodinida</taxon>
        <taxon>Philodinidae</taxon>
        <taxon>Rotaria</taxon>
    </lineage>
</organism>
<keyword evidence="2" id="KW-0597">Phosphoprotein</keyword>
<dbReference type="Proteomes" id="UP000663848">
    <property type="component" value="Unassembled WGS sequence"/>
</dbReference>
<feature type="region of interest" description="Disordered" evidence="4">
    <location>
        <begin position="1"/>
        <end position="23"/>
    </location>
</feature>
<reference evidence="8" key="1">
    <citation type="submission" date="2021-02" db="EMBL/GenBank/DDBJ databases">
        <authorList>
            <person name="Nowell W R."/>
        </authorList>
    </citation>
    <scope>NUCLEOTIDE SEQUENCE</scope>
</reference>
<evidence type="ECO:0000313" key="9">
    <source>
        <dbReference type="Proteomes" id="UP000663848"/>
    </source>
</evidence>
<evidence type="ECO:0000259" key="7">
    <source>
        <dbReference type="Pfam" id="PF03088"/>
    </source>
</evidence>
<evidence type="ECO:0000259" key="6">
    <source>
        <dbReference type="Pfam" id="PF00622"/>
    </source>
</evidence>
<keyword evidence="5" id="KW-1133">Transmembrane helix</keyword>
<dbReference type="InterPro" id="IPR003877">
    <property type="entry name" value="SPRY_dom"/>
</dbReference>
<keyword evidence="5" id="KW-0472">Membrane</keyword>
<feature type="domain" description="SPRY" evidence="6">
    <location>
        <begin position="413"/>
        <end position="514"/>
    </location>
</feature>
<evidence type="ECO:0000256" key="4">
    <source>
        <dbReference type="SAM" id="MobiDB-lite"/>
    </source>
</evidence>
<evidence type="ECO:0008006" key="10">
    <source>
        <dbReference type="Google" id="ProtNLM"/>
    </source>
</evidence>
<dbReference type="PANTHER" id="PTHR10426:SF88">
    <property type="entry name" value="ADIPOCYTE PLASMA MEMBRANE-ASSOCIATED PROTEIN HEMOMUCIN-RELATED"/>
    <property type="match status" value="1"/>
</dbReference>
<dbReference type="PANTHER" id="PTHR10426">
    <property type="entry name" value="STRICTOSIDINE SYNTHASE-RELATED"/>
    <property type="match status" value="1"/>
</dbReference>